<proteinExistence type="predicted"/>
<sequence>MKLRLPQQLALLLLTLPLPAVSSLVEFVEPAAGAVLEGGKPIRVQWKLLESAKTQLDSNEFNLDLCAGGNDADTYVTLASLVEKGVLGETDSVSTTVDPKLGGEHPNAYFFQLSVGVTNGTTSFFSDRFSLNAMTGTFSQRVASAIEALGGSTTGPRSLNNLSKRQVVVIPPGADPDLPYSAQTGPTRYAPIPKPPPFKMSLKNAPPLYPTSDYEIARTKLPTPTIMTTVSRTVAASVQEIENTAAPAERDMQRFLKRWED</sequence>
<protein>
    <submittedName>
        <fullName evidence="1">Cell wall synthesis protein kre9</fullName>
    </submittedName>
</protein>
<evidence type="ECO:0000313" key="1">
    <source>
        <dbReference type="EMBL" id="KAI2391082.1"/>
    </source>
</evidence>
<organism evidence="1">
    <name type="scientific">Ophidiomyces ophidiicola</name>
    <dbReference type="NCBI Taxonomy" id="1387563"/>
    <lineage>
        <taxon>Eukaryota</taxon>
        <taxon>Fungi</taxon>
        <taxon>Dikarya</taxon>
        <taxon>Ascomycota</taxon>
        <taxon>Pezizomycotina</taxon>
        <taxon>Eurotiomycetes</taxon>
        <taxon>Eurotiomycetidae</taxon>
        <taxon>Onygenales</taxon>
        <taxon>Onygenaceae</taxon>
        <taxon>Ophidiomyces</taxon>
    </lineage>
</organism>
<dbReference type="EMBL" id="JALBCA010000014">
    <property type="protein sequence ID" value="KAI2391082.1"/>
    <property type="molecule type" value="Genomic_DNA"/>
</dbReference>
<gene>
    <name evidence="1" type="primary">KRE9</name>
    <name evidence="1" type="ORF">LOY88_001384</name>
</gene>
<comment type="caution">
    <text evidence="1">The sequence shown here is derived from an EMBL/GenBank/DDBJ whole genome shotgun (WGS) entry which is preliminary data.</text>
</comment>
<name>A0ACB8V2F8_9EURO</name>
<reference evidence="1" key="1">
    <citation type="journal article" date="2022" name="bioRxiv">
        <title>Population genetic analysis of Ophidiomyces ophidiicola, the causative agent of snake fungal disease, indicates recent introductions to the USA.</title>
        <authorList>
            <person name="Ladner J.T."/>
            <person name="Palmer J.M."/>
            <person name="Ettinger C.L."/>
            <person name="Stajich J.E."/>
            <person name="Farrell T.M."/>
            <person name="Glorioso B.M."/>
            <person name="Lawson B."/>
            <person name="Price S.J."/>
            <person name="Stengle A.G."/>
            <person name="Grear D.A."/>
            <person name="Lorch J.M."/>
        </authorList>
    </citation>
    <scope>NUCLEOTIDE SEQUENCE</scope>
    <source>
        <strain evidence="1">NWHC 24266-5</strain>
    </source>
</reference>
<accession>A0ACB8V2F8</accession>